<dbReference type="GO" id="GO:0005524">
    <property type="term" value="F:ATP binding"/>
    <property type="evidence" value="ECO:0007669"/>
    <property type="project" value="UniProtKB-UniRule"/>
</dbReference>
<name>A0AAU9CXL8_9BACT</name>
<evidence type="ECO:0000256" key="6">
    <source>
        <dbReference type="ARBA" id="ARBA00022556"/>
    </source>
</evidence>
<evidence type="ECO:0000256" key="1">
    <source>
        <dbReference type="ARBA" id="ARBA00002274"/>
    </source>
</evidence>
<keyword evidence="6 13" id="KW-0441">Lipid A biosynthesis</keyword>
<evidence type="ECO:0000256" key="11">
    <source>
        <dbReference type="ARBA" id="ARBA00023098"/>
    </source>
</evidence>
<keyword evidence="7 13" id="KW-0808">Transferase</keyword>
<evidence type="ECO:0000313" key="15">
    <source>
        <dbReference type="Proteomes" id="UP001348817"/>
    </source>
</evidence>
<gene>
    <name evidence="13 14" type="primary">lpxK</name>
    <name evidence="14" type="ORF">FUAX_26390</name>
</gene>
<dbReference type="SUPFAM" id="SSF52540">
    <property type="entry name" value="P-loop containing nucleoside triphosphate hydrolases"/>
    <property type="match status" value="1"/>
</dbReference>
<keyword evidence="11 13" id="KW-0443">Lipid metabolism</keyword>
<dbReference type="EMBL" id="AP025314">
    <property type="protein sequence ID" value="BDD10207.1"/>
    <property type="molecule type" value="Genomic_DNA"/>
</dbReference>
<keyword evidence="9 13" id="KW-0418">Kinase</keyword>
<comment type="function">
    <text evidence="1 13">Transfers the gamma-phosphate of ATP to the 4'-position of a tetraacyldisaccharide 1-phosphate intermediate (termed DS-1-P) to form tetraacyldisaccharide 1,4'-bis-phosphate (lipid IVA).</text>
</comment>
<dbReference type="Proteomes" id="UP001348817">
    <property type="component" value="Chromosome"/>
</dbReference>
<dbReference type="InterPro" id="IPR003758">
    <property type="entry name" value="LpxK"/>
</dbReference>
<dbReference type="PANTHER" id="PTHR42724:SF1">
    <property type="entry name" value="TETRAACYLDISACCHARIDE 4'-KINASE, MITOCHONDRIAL-RELATED"/>
    <property type="match status" value="1"/>
</dbReference>
<comment type="pathway">
    <text evidence="2 13">Glycolipid biosynthesis; lipid IV(A) biosynthesis; lipid IV(A) from (3R)-3-hydroxytetradecanoyl-[acyl-carrier-protein] and UDP-N-acetyl-alpha-D-glucosamine: step 6/6.</text>
</comment>
<keyword evidence="15" id="KW-1185">Reference proteome</keyword>
<dbReference type="RefSeq" id="WP_338391778.1">
    <property type="nucleotide sequence ID" value="NZ_AP025314.1"/>
</dbReference>
<feature type="binding site" evidence="13">
    <location>
        <begin position="47"/>
        <end position="54"/>
    </location>
    <ligand>
        <name>ATP</name>
        <dbReference type="ChEBI" id="CHEBI:30616"/>
    </ligand>
</feature>
<comment type="similarity">
    <text evidence="13">Belongs to the LpxK family.</text>
</comment>
<organism evidence="14 15">
    <name type="scientific">Fulvitalea axinellae</name>
    <dbReference type="NCBI Taxonomy" id="1182444"/>
    <lineage>
        <taxon>Bacteria</taxon>
        <taxon>Pseudomonadati</taxon>
        <taxon>Bacteroidota</taxon>
        <taxon>Cytophagia</taxon>
        <taxon>Cytophagales</taxon>
        <taxon>Persicobacteraceae</taxon>
        <taxon>Fulvitalea</taxon>
    </lineage>
</organism>
<evidence type="ECO:0000256" key="7">
    <source>
        <dbReference type="ARBA" id="ARBA00022679"/>
    </source>
</evidence>
<comment type="catalytic activity">
    <reaction evidence="13">
        <text>a lipid A disaccharide + ATP = a lipid IVA + ADP + H(+)</text>
        <dbReference type="Rhea" id="RHEA:67840"/>
        <dbReference type="ChEBI" id="CHEBI:15378"/>
        <dbReference type="ChEBI" id="CHEBI:30616"/>
        <dbReference type="ChEBI" id="CHEBI:176343"/>
        <dbReference type="ChEBI" id="CHEBI:176425"/>
        <dbReference type="ChEBI" id="CHEBI:456216"/>
        <dbReference type="EC" id="2.7.1.130"/>
    </reaction>
</comment>
<dbReference type="GO" id="GO:0009029">
    <property type="term" value="F:lipid-A 4'-kinase activity"/>
    <property type="evidence" value="ECO:0007669"/>
    <property type="project" value="UniProtKB-UniRule"/>
</dbReference>
<keyword evidence="10 13" id="KW-0067">ATP-binding</keyword>
<dbReference type="NCBIfam" id="TIGR00682">
    <property type="entry name" value="lpxK"/>
    <property type="match status" value="1"/>
</dbReference>
<evidence type="ECO:0000256" key="12">
    <source>
        <dbReference type="ARBA" id="ARBA00029757"/>
    </source>
</evidence>
<dbReference type="GO" id="GO:0005886">
    <property type="term" value="C:plasma membrane"/>
    <property type="evidence" value="ECO:0007669"/>
    <property type="project" value="TreeGrafter"/>
</dbReference>
<evidence type="ECO:0000256" key="8">
    <source>
        <dbReference type="ARBA" id="ARBA00022741"/>
    </source>
</evidence>
<evidence type="ECO:0000256" key="10">
    <source>
        <dbReference type="ARBA" id="ARBA00022840"/>
    </source>
</evidence>
<evidence type="ECO:0000313" key="14">
    <source>
        <dbReference type="EMBL" id="BDD10207.1"/>
    </source>
</evidence>
<sequence>MRWNQLLLSPFSLAYRAVTDFRNHLFDIGYKKSFQFDVPVIGVGNLTVGGTGKTPMVEYLVRLLANREKVVTLSRGYGRKTKGFRVVGEGDSPETVGDEPFQMFEKFSGKVTVTVGEERSVAIPIILHEFEETSTIILDDAFQHRYVSPSLNIMLTDYGRPFWEDYVLPAGRLRESRKGAGRADIVVVTKCPGELSEAEMATMERNVKEYAGSETPVCFTTIGYVEPVSMSGSDGELTGPVALVSGLGNAEPFERYAKGRFEVAANFRFGDHHKYSEKDGEKIASAGLDVLTTEKDSVKLSDLSALSGVSLYYLPIETRFLKGESIFVKLVEETLEKYKK</sequence>
<evidence type="ECO:0000256" key="5">
    <source>
        <dbReference type="ARBA" id="ARBA00022516"/>
    </source>
</evidence>
<dbReference type="HAMAP" id="MF_00409">
    <property type="entry name" value="LpxK"/>
    <property type="match status" value="1"/>
</dbReference>
<dbReference type="Pfam" id="PF02606">
    <property type="entry name" value="LpxK"/>
    <property type="match status" value="1"/>
</dbReference>
<keyword evidence="8 13" id="KW-0547">Nucleotide-binding</keyword>
<evidence type="ECO:0000256" key="3">
    <source>
        <dbReference type="ARBA" id="ARBA00012071"/>
    </source>
</evidence>
<proteinExistence type="inferred from homology"/>
<accession>A0AAU9CXL8</accession>
<protein>
    <recommendedName>
        <fullName evidence="4 13">Tetraacyldisaccharide 4'-kinase</fullName>
        <ecNumber evidence="3 13">2.7.1.130</ecNumber>
    </recommendedName>
    <alternativeName>
        <fullName evidence="12 13">Lipid A 4'-kinase</fullName>
    </alternativeName>
</protein>
<evidence type="ECO:0000256" key="2">
    <source>
        <dbReference type="ARBA" id="ARBA00004870"/>
    </source>
</evidence>
<dbReference type="GO" id="GO:0009244">
    <property type="term" value="P:lipopolysaccharide core region biosynthetic process"/>
    <property type="evidence" value="ECO:0007669"/>
    <property type="project" value="TreeGrafter"/>
</dbReference>
<evidence type="ECO:0000256" key="9">
    <source>
        <dbReference type="ARBA" id="ARBA00022777"/>
    </source>
</evidence>
<dbReference type="GO" id="GO:0009245">
    <property type="term" value="P:lipid A biosynthetic process"/>
    <property type="evidence" value="ECO:0007669"/>
    <property type="project" value="UniProtKB-UniRule"/>
</dbReference>
<dbReference type="KEGG" id="fax:FUAX_26390"/>
<dbReference type="AlphaFoldDB" id="A0AAU9CXL8"/>
<dbReference type="EC" id="2.7.1.130" evidence="3 13"/>
<reference evidence="14 15" key="1">
    <citation type="submission" date="2021-12" db="EMBL/GenBank/DDBJ databases">
        <title>Genome sequencing of bacteria with rrn-lacking chromosome and rrn-plasmid.</title>
        <authorList>
            <person name="Anda M."/>
            <person name="Iwasaki W."/>
        </authorList>
    </citation>
    <scope>NUCLEOTIDE SEQUENCE [LARGE SCALE GENOMIC DNA]</scope>
    <source>
        <strain evidence="14 15">DSM 100852</strain>
    </source>
</reference>
<keyword evidence="5 13" id="KW-0444">Lipid biosynthesis</keyword>
<dbReference type="PANTHER" id="PTHR42724">
    <property type="entry name" value="TETRAACYLDISACCHARIDE 4'-KINASE"/>
    <property type="match status" value="1"/>
</dbReference>
<evidence type="ECO:0000256" key="13">
    <source>
        <dbReference type="HAMAP-Rule" id="MF_00409"/>
    </source>
</evidence>
<dbReference type="InterPro" id="IPR027417">
    <property type="entry name" value="P-loop_NTPase"/>
</dbReference>
<evidence type="ECO:0000256" key="4">
    <source>
        <dbReference type="ARBA" id="ARBA00016436"/>
    </source>
</evidence>